<dbReference type="Gene3D" id="2.40.128.600">
    <property type="match status" value="1"/>
</dbReference>
<feature type="region of interest" description="Disordered" evidence="1">
    <location>
        <begin position="23"/>
        <end position="44"/>
    </location>
</feature>
<dbReference type="PANTHER" id="PTHR46825:SF15">
    <property type="entry name" value="BETA-LACTAMASE-RELATED DOMAIN-CONTAINING PROTEIN"/>
    <property type="match status" value="1"/>
</dbReference>
<feature type="signal peptide" evidence="2">
    <location>
        <begin position="1"/>
        <end position="24"/>
    </location>
</feature>
<dbReference type="OrthoDB" id="9801061at2"/>
<dbReference type="InterPro" id="IPR050491">
    <property type="entry name" value="AmpC-like"/>
</dbReference>
<keyword evidence="4" id="KW-0378">Hydrolase</keyword>
<dbReference type="InterPro" id="IPR001466">
    <property type="entry name" value="Beta-lactam-related"/>
</dbReference>
<evidence type="ECO:0000313" key="5">
    <source>
        <dbReference type="Proteomes" id="UP000440224"/>
    </source>
</evidence>
<dbReference type="GO" id="GO:0016787">
    <property type="term" value="F:hydrolase activity"/>
    <property type="evidence" value="ECO:0007669"/>
    <property type="project" value="UniProtKB-KW"/>
</dbReference>
<keyword evidence="2" id="KW-0732">Signal</keyword>
<feature type="chain" id="PRO_5026654173" evidence="2">
    <location>
        <begin position="25"/>
        <end position="525"/>
    </location>
</feature>
<feature type="compositionally biased region" description="Pro residues" evidence="1">
    <location>
        <begin position="31"/>
        <end position="44"/>
    </location>
</feature>
<name>A0A6N7PM72_9BACT</name>
<organism evidence="4 5">
    <name type="scientific">Polyangium spumosum</name>
    <dbReference type="NCBI Taxonomy" id="889282"/>
    <lineage>
        <taxon>Bacteria</taxon>
        <taxon>Pseudomonadati</taxon>
        <taxon>Myxococcota</taxon>
        <taxon>Polyangia</taxon>
        <taxon>Polyangiales</taxon>
        <taxon>Polyangiaceae</taxon>
        <taxon>Polyangium</taxon>
    </lineage>
</organism>
<evidence type="ECO:0000256" key="2">
    <source>
        <dbReference type="SAM" id="SignalP"/>
    </source>
</evidence>
<accession>A0A6N7PM72</accession>
<dbReference type="PANTHER" id="PTHR46825">
    <property type="entry name" value="D-ALANYL-D-ALANINE-CARBOXYPEPTIDASE/ENDOPEPTIDASE AMPH"/>
    <property type="match status" value="1"/>
</dbReference>
<protein>
    <submittedName>
        <fullName evidence="4">Serine hydrolase</fullName>
    </submittedName>
</protein>
<evidence type="ECO:0000256" key="1">
    <source>
        <dbReference type="SAM" id="MobiDB-lite"/>
    </source>
</evidence>
<dbReference type="EMBL" id="WJIE01000004">
    <property type="protein sequence ID" value="MRG93173.1"/>
    <property type="molecule type" value="Genomic_DNA"/>
</dbReference>
<proteinExistence type="predicted"/>
<keyword evidence="5" id="KW-1185">Reference proteome</keyword>
<gene>
    <name evidence="4" type="ORF">GF068_14710</name>
</gene>
<evidence type="ECO:0000313" key="4">
    <source>
        <dbReference type="EMBL" id="MRG93173.1"/>
    </source>
</evidence>
<evidence type="ECO:0000259" key="3">
    <source>
        <dbReference type="Pfam" id="PF00144"/>
    </source>
</evidence>
<dbReference type="InterPro" id="IPR012338">
    <property type="entry name" value="Beta-lactam/transpept-like"/>
</dbReference>
<dbReference type="Pfam" id="PF00144">
    <property type="entry name" value="Beta-lactamase"/>
    <property type="match status" value="1"/>
</dbReference>
<comment type="caution">
    <text evidence="4">The sequence shown here is derived from an EMBL/GenBank/DDBJ whole genome shotgun (WGS) entry which is preliminary data.</text>
</comment>
<dbReference type="SUPFAM" id="SSF56601">
    <property type="entry name" value="beta-lactamase/transpeptidase-like"/>
    <property type="match status" value="1"/>
</dbReference>
<dbReference type="Proteomes" id="UP000440224">
    <property type="component" value="Unassembled WGS sequence"/>
</dbReference>
<reference evidence="4 5" key="1">
    <citation type="submission" date="2019-10" db="EMBL/GenBank/DDBJ databases">
        <title>A soil myxobacterium in the family Polyangiaceae.</title>
        <authorList>
            <person name="Li Y."/>
            <person name="Wang J."/>
        </authorList>
    </citation>
    <scope>NUCLEOTIDE SEQUENCE [LARGE SCALE GENOMIC DNA]</scope>
    <source>
        <strain evidence="4 5">DSM 14734</strain>
    </source>
</reference>
<sequence length="525" mass="56196">MLPRVLRRSAILLAALLTSACASAPERRPDNPPPPPPAEAPPPARVDPLAGIDAYAAETLAAWKAPGLAIAVVRGDETGGEVAFARGYGTRELDGAAPVDAHTRFPVASLTKTFTAAAVGALVDEGKFAWDDPLKRHFPGFCVKDPHVAVALTLRDVLAHRSGLEDRADLLWIGTGFDRREVIRHLCQVGQAAPLRTQFSYSNVLYAVAGEFTARASGLSWEELVKSRLLDPAGMGESGFGAPAPGGENTARPHAERDGVLVPIAPRDVTNIGPAAGLVTSAHDLARWLLVLLGRGVIEGKRVVSAGVVDAMLTPTTMVGLRPWQKELYPESHFLAHGMGFMLQDYRGRLVAWATGGIDGYSCSMALLPEEKLGVVVLANVPFTGLPEGMVFRLLDAHLGAPPKDWSGKRLALSLASRARAAAARKERVGERETTAYPVPLERLGGLFASPMFGDAVIENRDGVLRLRFANAARATLEPWRPGALLARFEDADLEPSFVTFTMDTRGVVTSFVLGDHGTFKRVTR</sequence>
<dbReference type="Gene3D" id="3.40.710.10">
    <property type="entry name" value="DD-peptidase/beta-lactamase superfamily"/>
    <property type="match status" value="1"/>
</dbReference>
<feature type="domain" description="Beta-lactamase-related" evidence="3">
    <location>
        <begin position="54"/>
        <end position="383"/>
    </location>
</feature>
<dbReference type="AlphaFoldDB" id="A0A6N7PM72"/>
<dbReference type="PROSITE" id="PS51257">
    <property type="entry name" value="PROKAR_LIPOPROTEIN"/>
    <property type="match status" value="1"/>
</dbReference>